<reference evidence="1 2" key="1">
    <citation type="journal article" date="2022" name="Plant J.">
        <title>Chromosome-level genome of Camellia lanceoleosa provides a valuable resource for understanding genome evolution and self-incompatibility.</title>
        <authorList>
            <person name="Gong W."/>
            <person name="Xiao S."/>
            <person name="Wang L."/>
            <person name="Liao Z."/>
            <person name="Chang Y."/>
            <person name="Mo W."/>
            <person name="Hu G."/>
            <person name="Li W."/>
            <person name="Zhao G."/>
            <person name="Zhu H."/>
            <person name="Hu X."/>
            <person name="Ji K."/>
            <person name="Xiang X."/>
            <person name="Song Q."/>
            <person name="Yuan D."/>
            <person name="Jin S."/>
            <person name="Zhang L."/>
        </authorList>
    </citation>
    <scope>NUCLEOTIDE SEQUENCE [LARGE SCALE GENOMIC DNA]</scope>
    <source>
        <strain evidence="1">SQ_2022a</strain>
    </source>
</reference>
<organism evidence="1 2">
    <name type="scientific">Camellia lanceoleosa</name>
    <dbReference type="NCBI Taxonomy" id="1840588"/>
    <lineage>
        <taxon>Eukaryota</taxon>
        <taxon>Viridiplantae</taxon>
        <taxon>Streptophyta</taxon>
        <taxon>Embryophyta</taxon>
        <taxon>Tracheophyta</taxon>
        <taxon>Spermatophyta</taxon>
        <taxon>Magnoliopsida</taxon>
        <taxon>eudicotyledons</taxon>
        <taxon>Gunneridae</taxon>
        <taxon>Pentapetalae</taxon>
        <taxon>asterids</taxon>
        <taxon>Ericales</taxon>
        <taxon>Theaceae</taxon>
        <taxon>Camellia</taxon>
    </lineage>
</organism>
<comment type="caution">
    <text evidence="1">The sequence shown here is derived from an EMBL/GenBank/DDBJ whole genome shotgun (WGS) entry which is preliminary data.</text>
</comment>
<gene>
    <name evidence="1" type="ORF">LOK49_LG05G00288</name>
</gene>
<accession>A0ACC0HTN2</accession>
<name>A0ACC0HTN2_9ERIC</name>
<dbReference type="EMBL" id="CM045761">
    <property type="protein sequence ID" value="KAI8015426.1"/>
    <property type="molecule type" value="Genomic_DNA"/>
</dbReference>
<proteinExistence type="predicted"/>
<sequence length="128" mass="14624">MTEGSDDLTETIHKTIKEGTKKAESMPSPCIFRVPKKLRKVKKSAYTPQLVSIGPLHSNKEHLKSPMEDIKKQYAEALFKRVPTANPTMDFTLVVLKQCVEKMKLSLDRARDCYAEKVEVDVEKMKSR</sequence>
<protein>
    <submittedName>
        <fullName evidence="1">Uncharacterized protein</fullName>
    </submittedName>
</protein>
<dbReference type="Proteomes" id="UP001060215">
    <property type="component" value="Chromosome 4"/>
</dbReference>
<keyword evidence="2" id="KW-1185">Reference proteome</keyword>
<evidence type="ECO:0000313" key="1">
    <source>
        <dbReference type="EMBL" id="KAI8015426.1"/>
    </source>
</evidence>
<evidence type="ECO:0000313" key="2">
    <source>
        <dbReference type="Proteomes" id="UP001060215"/>
    </source>
</evidence>